<reference evidence="1 2" key="1">
    <citation type="submission" date="2020-06" db="EMBL/GenBank/DDBJ databases">
        <authorList>
            <person name="Li R."/>
            <person name="Bekaert M."/>
        </authorList>
    </citation>
    <scope>NUCLEOTIDE SEQUENCE [LARGE SCALE GENOMIC DNA]</scope>
    <source>
        <strain evidence="2">wild</strain>
    </source>
</reference>
<keyword evidence="2" id="KW-1185">Reference proteome</keyword>
<sequence>MSSSYPPAYIPMEKSLKRREFSGYPQENATEFLVEFESYSTLYDLQDPKHTIAAFHLHLKGQAPTMFNDSVKGQTHKKLTIPPNSECIVWEPVPTYILPGLNGVFSNHKFILEKGLMVAKSLVTVSHNHKVPVKVLTALSVVIPKERAIAEFLSLNSDYSCVSIDQSCPVVQNIDIVNGCVTPDLKDCSDICSTEHIEKVKNQFTLYDHLLESHQTELTSLLLNVIDDSPNLGYTKLIEHTIHLKPDATGKHQKPYRLPPYKREILRHHQIQNKLEVVLAIHVSTEEQQSEHSDPYDAETDVPQDGNKQFKLIIKPQRIFHKSSKLDTNIDSDKIVNDKILAKISMPINNIKEFQRQDPLMYPIIDYLENDILPDLQKEAICVLLKSNDYALIHYILFHSRVAKSKQQNDVMLSNCCTSDDSPLGGHAGITIHLTGPSNISFFPRMGKNIQTCHFCQVRKVTNFQTKQAIVSFPLRLNHSKCG</sequence>
<evidence type="ECO:0000313" key="1">
    <source>
        <dbReference type="EMBL" id="CAC5371541.1"/>
    </source>
</evidence>
<name>A0A6J8ANZ1_MYTCO</name>
<proteinExistence type="predicted"/>
<dbReference type="AlphaFoldDB" id="A0A6J8ANZ1"/>
<dbReference type="EMBL" id="CACVKT020001765">
    <property type="protein sequence ID" value="CAC5371541.1"/>
    <property type="molecule type" value="Genomic_DNA"/>
</dbReference>
<evidence type="ECO:0000313" key="2">
    <source>
        <dbReference type="Proteomes" id="UP000507470"/>
    </source>
</evidence>
<protein>
    <submittedName>
        <fullName evidence="1">Uncharacterized protein</fullName>
    </submittedName>
</protein>
<organism evidence="1 2">
    <name type="scientific">Mytilus coruscus</name>
    <name type="common">Sea mussel</name>
    <dbReference type="NCBI Taxonomy" id="42192"/>
    <lineage>
        <taxon>Eukaryota</taxon>
        <taxon>Metazoa</taxon>
        <taxon>Spiralia</taxon>
        <taxon>Lophotrochozoa</taxon>
        <taxon>Mollusca</taxon>
        <taxon>Bivalvia</taxon>
        <taxon>Autobranchia</taxon>
        <taxon>Pteriomorphia</taxon>
        <taxon>Mytilida</taxon>
        <taxon>Mytiloidea</taxon>
        <taxon>Mytilidae</taxon>
        <taxon>Mytilinae</taxon>
        <taxon>Mytilus</taxon>
    </lineage>
</organism>
<gene>
    <name evidence="1" type="ORF">MCOR_9965</name>
</gene>
<dbReference type="OrthoDB" id="8000983at2759"/>
<dbReference type="Proteomes" id="UP000507470">
    <property type="component" value="Unassembled WGS sequence"/>
</dbReference>
<accession>A0A6J8ANZ1</accession>